<keyword evidence="2" id="KW-0678">Repressor</keyword>
<keyword evidence="9" id="KW-1185">Reference proteome</keyword>
<feature type="compositionally biased region" description="Polar residues" evidence="6">
    <location>
        <begin position="242"/>
        <end position="257"/>
    </location>
</feature>
<organism evidence="8 9">
    <name type="scientific">Salmo trutta</name>
    <name type="common">Brown trout</name>
    <dbReference type="NCBI Taxonomy" id="8032"/>
    <lineage>
        <taxon>Eukaryota</taxon>
        <taxon>Metazoa</taxon>
        <taxon>Chordata</taxon>
        <taxon>Craniata</taxon>
        <taxon>Vertebrata</taxon>
        <taxon>Euteleostomi</taxon>
        <taxon>Actinopterygii</taxon>
        <taxon>Neopterygii</taxon>
        <taxon>Teleostei</taxon>
        <taxon>Protacanthopterygii</taxon>
        <taxon>Salmoniformes</taxon>
        <taxon>Salmonidae</taxon>
        <taxon>Salmoninae</taxon>
        <taxon>Salmo</taxon>
    </lineage>
</organism>
<dbReference type="SMART" id="SM00298">
    <property type="entry name" value="CHROMO"/>
    <property type="match status" value="1"/>
</dbReference>
<evidence type="ECO:0000256" key="1">
    <source>
        <dbReference type="ARBA" id="ARBA00004123"/>
    </source>
</evidence>
<keyword evidence="4" id="KW-0804">Transcription</keyword>
<evidence type="ECO:0000313" key="8">
    <source>
        <dbReference type="Ensembl" id="ENSSTUP00000006512.1"/>
    </source>
</evidence>
<dbReference type="GO" id="GO:0000785">
    <property type="term" value="C:chromatin"/>
    <property type="evidence" value="ECO:0007669"/>
    <property type="project" value="TreeGrafter"/>
</dbReference>
<dbReference type="InterPro" id="IPR017984">
    <property type="entry name" value="Chromo_dom_subgr"/>
</dbReference>
<feature type="domain" description="Chromo" evidence="7">
    <location>
        <begin position="11"/>
        <end position="69"/>
    </location>
</feature>
<dbReference type="GeneTree" id="ENSGT00940000158476"/>
<keyword evidence="5" id="KW-0539">Nucleus</keyword>
<evidence type="ECO:0000256" key="5">
    <source>
        <dbReference type="ARBA" id="ARBA00023242"/>
    </source>
</evidence>
<dbReference type="Pfam" id="PF00385">
    <property type="entry name" value="Chromo"/>
    <property type="match status" value="1"/>
</dbReference>
<dbReference type="AlphaFoldDB" id="A0A673WCR0"/>
<reference evidence="8" key="1">
    <citation type="submission" date="2021-04" db="EMBL/GenBank/DDBJ databases">
        <authorList>
            <consortium name="Wellcome Sanger Institute Data Sharing"/>
        </authorList>
    </citation>
    <scope>NUCLEOTIDE SEQUENCE [LARGE SCALE GENOMIC DNA]</scope>
</reference>
<sequence>MELSAVGERVFAAESIIKQRIRRGRMEYLVKWKGWSKKYSTWEPEENILDARLFAAFEERERERELFGPKKRGPKPETFLLKAKAKATAKTYECRREMPRGIRVSYPVPTPMITPRAREGLRAVVPTIFPPSTVNRGESVRVRLPETERRPRPAPPPSFMAEEFVTIPKKRGPKPKLRLRFNMEPDSCPTEEPGKRSRLEEQQVPYAQSKMSRHCHHEGETSERSVIQLTRRFQEGTSIVPKSNKAQRQVGTVSHPGTHSHDGRLVHKARLDHQSRRTLECPGGMSIPHPKLKHVSKNHFYRANDSSSSMQQSRPIVVAKSPASRSSGEQSAVSWRPRLDNVETVVVTDVTTNFLTVTIKESSTDKVVWRARLRRTRGLCSRCGCVARRVRWSGSTRARRFGSSWNPTCPLRATQRSVSNRSAASTAPASTSSGLGNWTC</sequence>
<protein>
    <submittedName>
        <fullName evidence="8">Chromobox homolog 8a (Pc class homolog, Drosophila)</fullName>
    </submittedName>
</protein>
<gene>
    <name evidence="8" type="primary">CBX8</name>
    <name evidence="8" type="synonym">LOC115205473</name>
</gene>
<feature type="compositionally biased region" description="Basic and acidic residues" evidence="6">
    <location>
        <begin position="192"/>
        <end position="201"/>
    </location>
</feature>
<reference evidence="8" key="3">
    <citation type="submission" date="2025-09" db="UniProtKB">
        <authorList>
            <consortium name="Ensembl"/>
        </authorList>
    </citation>
    <scope>IDENTIFICATION</scope>
</reference>
<feature type="region of interest" description="Disordered" evidence="6">
    <location>
        <begin position="304"/>
        <end position="332"/>
    </location>
</feature>
<dbReference type="GO" id="GO:0035102">
    <property type="term" value="C:PRC1 complex"/>
    <property type="evidence" value="ECO:0007669"/>
    <property type="project" value="TreeGrafter"/>
</dbReference>
<dbReference type="InParanoid" id="A0A673WCR0"/>
<evidence type="ECO:0000256" key="2">
    <source>
        <dbReference type="ARBA" id="ARBA00022491"/>
    </source>
</evidence>
<dbReference type="GO" id="GO:0003682">
    <property type="term" value="F:chromatin binding"/>
    <property type="evidence" value="ECO:0007669"/>
    <property type="project" value="TreeGrafter"/>
</dbReference>
<dbReference type="Pfam" id="PF17218">
    <property type="entry name" value="CBX7_C"/>
    <property type="match status" value="1"/>
</dbReference>
<dbReference type="InterPro" id="IPR016197">
    <property type="entry name" value="Chromo-like_dom_sf"/>
</dbReference>
<evidence type="ECO:0000256" key="6">
    <source>
        <dbReference type="SAM" id="MobiDB-lite"/>
    </source>
</evidence>
<dbReference type="PANTHER" id="PTHR46389:SF1">
    <property type="entry name" value="CHROMOBOX PROTEIN HOMOLOG 8"/>
    <property type="match status" value="1"/>
</dbReference>
<dbReference type="Gene3D" id="2.40.50.40">
    <property type="match status" value="1"/>
</dbReference>
<dbReference type="Proteomes" id="UP000472277">
    <property type="component" value="Chromosome 1"/>
</dbReference>
<feature type="region of interest" description="Disordered" evidence="6">
    <location>
        <begin position="172"/>
        <end position="201"/>
    </location>
</feature>
<evidence type="ECO:0000259" key="7">
    <source>
        <dbReference type="PROSITE" id="PS50013"/>
    </source>
</evidence>
<evidence type="ECO:0000313" key="9">
    <source>
        <dbReference type="Proteomes" id="UP000472277"/>
    </source>
</evidence>
<feature type="region of interest" description="Disordered" evidence="6">
    <location>
        <begin position="242"/>
        <end position="263"/>
    </location>
</feature>
<dbReference type="SUPFAM" id="SSF54160">
    <property type="entry name" value="Chromo domain-like"/>
    <property type="match status" value="1"/>
</dbReference>
<dbReference type="Ensembl" id="ENSSTUT00000006921.1">
    <property type="protein sequence ID" value="ENSSTUP00000006512.1"/>
    <property type="gene ID" value="ENSSTUG00000003209.1"/>
</dbReference>
<feature type="compositionally biased region" description="Polar residues" evidence="6">
    <location>
        <begin position="323"/>
        <end position="332"/>
    </location>
</feature>
<dbReference type="InterPro" id="IPR023779">
    <property type="entry name" value="Chromodomain_CS"/>
</dbReference>
<feature type="region of interest" description="Disordered" evidence="6">
    <location>
        <begin position="416"/>
        <end position="440"/>
    </location>
</feature>
<dbReference type="InterPro" id="IPR023780">
    <property type="entry name" value="Chromo_domain"/>
</dbReference>
<dbReference type="InterPro" id="IPR033773">
    <property type="entry name" value="CBX7_C"/>
</dbReference>
<feature type="compositionally biased region" description="Low complexity" evidence="6">
    <location>
        <begin position="422"/>
        <end position="433"/>
    </location>
</feature>
<reference evidence="8" key="2">
    <citation type="submission" date="2025-08" db="UniProtKB">
        <authorList>
            <consortium name="Ensembl"/>
        </authorList>
    </citation>
    <scope>IDENTIFICATION</scope>
</reference>
<accession>A0A673WCR0</accession>
<evidence type="ECO:0000256" key="3">
    <source>
        <dbReference type="ARBA" id="ARBA00023015"/>
    </source>
</evidence>
<dbReference type="PANTHER" id="PTHR46389">
    <property type="entry name" value="POLYCOMB GROUP PROTEIN PC"/>
    <property type="match status" value="1"/>
</dbReference>
<dbReference type="InterPro" id="IPR000953">
    <property type="entry name" value="Chromo/chromo_shadow_dom"/>
</dbReference>
<dbReference type="FunFam" id="2.40.50.40:FF:000006">
    <property type="entry name" value="Chromobox protein homolog 7"/>
    <property type="match status" value="1"/>
</dbReference>
<feature type="compositionally biased region" description="Polar residues" evidence="6">
    <location>
        <begin position="304"/>
        <end position="314"/>
    </location>
</feature>
<comment type="subcellular location">
    <subcellularLocation>
        <location evidence="1">Nucleus</location>
    </subcellularLocation>
</comment>
<keyword evidence="3" id="KW-0805">Transcription regulation</keyword>
<dbReference type="InterPro" id="IPR052458">
    <property type="entry name" value="PcG_PRC1-like_component"/>
</dbReference>
<dbReference type="CDD" id="cd18627">
    <property type="entry name" value="CD_polycomb_like"/>
    <property type="match status" value="1"/>
</dbReference>
<dbReference type="PROSITE" id="PS00598">
    <property type="entry name" value="CHROMO_1"/>
    <property type="match status" value="1"/>
</dbReference>
<dbReference type="OMA" id="RLHHHGE"/>
<evidence type="ECO:0000256" key="4">
    <source>
        <dbReference type="ARBA" id="ARBA00023163"/>
    </source>
</evidence>
<dbReference type="PROSITE" id="PS50013">
    <property type="entry name" value="CHROMO_2"/>
    <property type="match status" value="1"/>
</dbReference>
<name>A0A673WCR0_SALTR</name>
<proteinExistence type="predicted"/>
<dbReference type="PRINTS" id="PR00504">
    <property type="entry name" value="CHROMODOMAIN"/>
</dbReference>
<dbReference type="GO" id="GO:0000122">
    <property type="term" value="P:negative regulation of transcription by RNA polymerase II"/>
    <property type="evidence" value="ECO:0007669"/>
    <property type="project" value="TreeGrafter"/>
</dbReference>